<dbReference type="NCBIfam" id="TIGR00996">
    <property type="entry name" value="Mtu_fam_mce"/>
    <property type="match status" value="1"/>
</dbReference>
<protein>
    <submittedName>
        <fullName evidence="5">MCE family protein</fullName>
    </submittedName>
</protein>
<comment type="caution">
    <text evidence="5">The sequence shown here is derived from an EMBL/GenBank/DDBJ whole genome shotgun (WGS) entry which is preliminary data.</text>
</comment>
<keyword evidence="2" id="KW-0812">Transmembrane</keyword>
<dbReference type="EMBL" id="JBBJUP010000007">
    <property type="protein sequence ID" value="MEJ8279432.1"/>
    <property type="molecule type" value="Genomic_DNA"/>
</dbReference>
<evidence type="ECO:0000256" key="1">
    <source>
        <dbReference type="SAM" id="MobiDB-lite"/>
    </source>
</evidence>
<evidence type="ECO:0000313" key="5">
    <source>
        <dbReference type="EMBL" id="MEJ8279432.1"/>
    </source>
</evidence>
<feature type="domain" description="Mammalian cell entry C-terminal" evidence="4">
    <location>
        <begin position="119"/>
        <end position="301"/>
    </location>
</feature>
<evidence type="ECO:0000259" key="3">
    <source>
        <dbReference type="Pfam" id="PF02470"/>
    </source>
</evidence>
<dbReference type="PANTHER" id="PTHR33371:SF4">
    <property type="entry name" value="INTERMEMBRANE PHOSPHOLIPID TRANSPORT SYSTEM BINDING PROTEIN MLAD"/>
    <property type="match status" value="1"/>
</dbReference>
<dbReference type="InterPro" id="IPR024516">
    <property type="entry name" value="Mce_C"/>
</dbReference>
<feature type="domain" description="Mce/MlaD" evidence="3">
    <location>
        <begin position="42"/>
        <end position="111"/>
    </location>
</feature>
<dbReference type="Proteomes" id="UP001364211">
    <property type="component" value="Unassembled WGS sequence"/>
</dbReference>
<dbReference type="InterPro" id="IPR003399">
    <property type="entry name" value="Mce/MlaD"/>
</dbReference>
<dbReference type="RefSeq" id="WP_340289033.1">
    <property type="nucleotide sequence ID" value="NZ_JBBJUP010000007.1"/>
</dbReference>
<keyword evidence="2" id="KW-1133">Transmembrane helix</keyword>
<proteinExistence type="predicted"/>
<gene>
    <name evidence="5" type="ORF">WJX68_10865</name>
</gene>
<evidence type="ECO:0000313" key="6">
    <source>
        <dbReference type="Proteomes" id="UP001364211"/>
    </source>
</evidence>
<dbReference type="Gene3D" id="1.20.1170.10">
    <property type="match status" value="1"/>
</dbReference>
<dbReference type="InterPro" id="IPR052336">
    <property type="entry name" value="MlaD_Phospholipid_Transporter"/>
</dbReference>
<feature type="region of interest" description="Disordered" evidence="1">
    <location>
        <begin position="367"/>
        <end position="424"/>
    </location>
</feature>
<keyword evidence="6" id="KW-1185">Reference proteome</keyword>
<name>A0ABU8T652_9PSEU</name>
<feature type="transmembrane region" description="Helical" evidence="2">
    <location>
        <begin position="12"/>
        <end position="33"/>
    </location>
</feature>
<sequence>MSSTENATRKRMVSLLAMLLVAAMVAAVAVVLLSGGTRSGSAYFASVKNLYAGDTVRILGVRVGTIDAVVPEGDRVRVDFTYDADHKVPADTGAAIISPTLVSTRFLQLAPAYTGGPEFADGATIPIEKTASPMEFDDLKKQLGRLSTELGPDGANRDGSLSRALDVTAQNAQGQGDRFRTTISELSRAVDTLSQGRGDLFGTVRNLQVFVSALSTSQDQIVEFNQRLASVSDILASNRTQLATALSEFDALAGEVQTFVGDNRGRIGQTVDQAGQVSRALAEQRDDIALALQVAGPAIQNFYNTYAVGGNAVTGYLNVPNLRNPGQFVCSGIAAAAASNPEEATNACQTYLGPLAQMLAVQQPPIGINPLTRRGGGVAPSTLPDDTTGSPAPSPEQNVSPIPGQGGNGAVPDLGGLLTPGGGR</sequence>
<feature type="compositionally biased region" description="Polar residues" evidence="1">
    <location>
        <begin position="384"/>
        <end position="400"/>
    </location>
</feature>
<reference evidence="5 6" key="1">
    <citation type="submission" date="2024-03" db="EMBL/GenBank/DDBJ databases">
        <title>Draft genome sequence of Pseudonocardia sp. DW16-2.</title>
        <authorList>
            <person name="Duangmal K."/>
        </authorList>
    </citation>
    <scope>NUCLEOTIDE SEQUENCE [LARGE SCALE GENOMIC DNA]</scope>
    <source>
        <strain evidence="5 6">DW16-2</strain>
    </source>
</reference>
<organism evidence="5 6">
    <name type="scientific">Pseudonocardia spirodelae</name>
    <dbReference type="NCBI Taxonomy" id="3133431"/>
    <lineage>
        <taxon>Bacteria</taxon>
        <taxon>Bacillati</taxon>
        <taxon>Actinomycetota</taxon>
        <taxon>Actinomycetes</taxon>
        <taxon>Pseudonocardiales</taxon>
        <taxon>Pseudonocardiaceae</taxon>
        <taxon>Pseudonocardia</taxon>
    </lineage>
</organism>
<dbReference type="PANTHER" id="PTHR33371">
    <property type="entry name" value="INTERMEMBRANE PHOSPHOLIPID TRANSPORT SYSTEM BINDING PROTEIN MLAD-RELATED"/>
    <property type="match status" value="1"/>
</dbReference>
<keyword evidence="2" id="KW-0472">Membrane</keyword>
<dbReference type="InterPro" id="IPR005693">
    <property type="entry name" value="Mce"/>
</dbReference>
<accession>A0ABU8T652</accession>
<dbReference type="Pfam" id="PF02470">
    <property type="entry name" value="MlaD"/>
    <property type="match status" value="1"/>
</dbReference>
<evidence type="ECO:0000259" key="4">
    <source>
        <dbReference type="Pfam" id="PF11887"/>
    </source>
</evidence>
<evidence type="ECO:0000256" key="2">
    <source>
        <dbReference type="SAM" id="Phobius"/>
    </source>
</evidence>
<dbReference type="Pfam" id="PF11887">
    <property type="entry name" value="Mce4_CUP1"/>
    <property type="match status" value="1"/>
</dbReference>